<dbReference type="OrthoDB" id="5189878at2"/>
<keyword evidence="2" id="KW-1185">Reference proteome</keyword>
<accession>A0A430F4F4</accession>
<dbReference type="AlphaFoldDB" id="A0A430F4F4"/>
<organism evidence="1 2">
    <name type="scientific">Bifidobacterium castoris</name>
    <dbReference type="NCBI Taxonomy" id="2306972"/>
    <lineage>
        <taxon>Bacteria</taxon>
        <taxon>Bacillati</taxon>
        <taxon>Actinomycetota</taxon>
        <taxon>Actinomycetes</taxon>
        <taxon>Bifidobacteriales</taxon>
        <taxon>Bifidobacteriaceae</taxon>
        <taxon>Bifidobacterium</taxon>
    </lineage>
</organism>
<dbReference type="Proteomes" id="UP000288052">
    <property type="component" value="Unassembled WGS sequence"/>
</dbReference>
<sequence length="97" mass="10898">MQYFNASIETMVRDFAGDFADDFDIDAIVADYIDQFDAKLVELGYMASLHDDGSVTEWDWADMPGWNERTPLERDGLDVIAAGIDLGDIMARRDLTA</sequence>
<comment type="caution">
    <text evidence="1">The sequence shown here is derived from an EMBL/GenBank/DDBJ whole genome shotgun (WGS) entry which is preliminary data.</text>
</comment>
<reference evidence="1 2" key="1">
    <citation type="submission" date="2018-09" db="EMBL/GenBank/DDBJ databases">
        <title>Characterization of the phylogenetic diversity of five novel species belonging to the genus Bifidobacterium.</title>
        <authorList>
            <person name="Lugli G.A."/>
            <person name="Duranti S."/>
            <person name="Milani C."/>
        </authorList>
    </citation>
    <scope>NUCLEOTIDE SEQUENCE [LARGE SCALE GENOMIC DNA]</scope>
    <source>
        <strain evidence="1 2">2020B</strain>
    </source>
</reference>
<dbReference type="EMBL" id="QXGI01000012">
    <property type="protein sequence ID" value="RSX44688.1"/>
    <property type="molecule type" value="Genomic_DNA"/>
</dbReference>
<dbReference type="RefSeq" id="WP_126032931.1">
    <property type="nucleotide sequence ID" value="NZ_QXGI01000012.1"/>
</dbReference>
<evidence type="ECO:0000313" key="2">
    <source>
        <dbReference type="Proteomes" id="UP000288052"/>
    </source>
</evidence>
<proteinExistence type="predicted"/>
<gene>
    <name evidence="1" type="ORF">D2E22_1974</name>
</gene>
<name>A0A430F4F4_9BIFI</name>
<evidence type="ECO:0000313" key="1">
    <source>
        <dbReference type="EMBL" id="RSX44688.1"/>
    </source>
</evidence>
<protein>
    <submittedName>
        <fullName evidence="1">Uncharacterized protein</fullName>
    </submittedName>
</protein>